<dbReference type="OrthoDB" id="9803968at2"/>
<feature type="domain" description="AMP-dependent synthetase/ligase" evidence="3">
    <location>
        <begin position="12"/>
        <end position="313"/>
    </location>
</feature>
<comment type="caution">
    <text evidence="4">The sequence shown here is derived from an EMBL/GenBank/DDBJ whole genome shotgun (WGS) entry which is preliminary data.</text>
</comment>
<accession>A0A3P3W0I3</accession>
<dbReference type="EMBL" id="RQVS01000002">
    <property type="protein sequence ID" value="RRJ88284.1"/>
    <property type="molecule type" value="Genomic_DNA"/>
</dbReference>
<evidence type="ECO:0000313" key="4">
    <source>
        <dbReference type="EMBL" id="RRJ88284.1"/>
    </source>
</evidence>
<dbReference type="PROSITE" id="PS00455">
    <property type="entry name" value="AMP_BINDING"/>
    <property type="match status" value="1"/>
</dbReference>
<dbReference type="InterPro" id="IPR042099">
    <property type="entry name" value="ANL_N_sf"/>
</dbReference>
<proteinExistence type="inferred from homology"/>
<organism evidence="4 5">
    <name type="scientific">Gulosibacter macacae</name>
    <dbReference type="NCBI Taxonomy" id="2488791"/>
    <lineage>
        <taxon>Bacteria</taxon>
        <taxon>Bacillati</taxon>
        <taxon>Actinomycetota</taxon>
        <taxon>Actinomycetes</taxon>
        <taxon>Micrococcales</taxon>
        <taxon>Microbacteriaceae</taxon>
        <taxon>Gulosibacter</taxon>
    </lineage>
</organism>
<evidence type="ECO:0000256" key="1">
    <source>
        <dbReference type="ARBA" id="ARBA00006432"/>
    </source>
</evidence>
<sequence>MRNQGLGSWIHRQRVKSRDRVAIIHGDRQITYDALAERIDRLSNALHERGVRKGDRVAYLGGNHIAFLETFFACGQLGAIIVPINTRSAPPEIEYVLDDSATEVLVFDTRMRDLARAGSWSSGVRHRLHIDGEAYEAVESYEDALQAGSPKTRDDLVTRADPAMILYTSGTTGRPKGAVLTHGNFTWNSMNVLVDYDLTSSSTTLLIAPMFHGASLGMGALPTLLKGGRLVLHNEFVPADVLSDIAHHQVTLLSGVPTTFQLLAEHPDWEAADLSSLQMISCGGSQLPRRVSDAYVNRGIAFSMKYGMTETSPTRRPGTPVSTRG</sequence>
<protein>
    <recommendedName>
        <fullName evidence="3">AMP-dependent synthetase/ligase domain-containing protein</fullName>
    </recommendedName>
</protein>
<dbReference type="GO" id="GO:0031956">
    <property type="term" value="F:medium-chain fatty acid-CoA ligase activity"/>
    <property type="evidence" value="ECO:0007669"/>
    <property type="project" value="TreeGrafter"/>
</dbReference>
<dbReference type="InterPro" id="IPR000873">
    <property type="entry name" value="AMP-dep_synth/lig_dom"/>
</dbReference>
<dbReference type="Pfam" id="PF00501">
    <property type="entry name" value="AMP-binding"/>
    <property type="match status" value="1"/>
</dbReference>
<dbReference type="Gene3D" id="3.40.50.12780">
    <property type="entry name" value="N-terminal domain of ligase-like"/>
    <property type="match status" value="1"/>
</dbReference>
<evidence type="ECO:0000256" key="2">
    <source>
        <dbReference type="ARBA" id="ARBA00022598"/>
    </source>
</evidence>
<keyword evidence="2" id="KW-0436">Ligase</keyword>
<dbReference type="InterPro" id="IPR020845">
    <property type="entry name" value="AMP-binding_CS"/>
</dbReference>
<dbReference type="Proteomes" id="UP000274391">
    <property type="component" value="Unassembled WGS sequence"/>
</dbReference>
<name>A0A3P3W0I3_9MICO</name>
<dbReference type="PANTHER" id="PTHR43201">
    <property type="entry name" value="ACYL-COA SYNTHETASE"/>
    <property type="match status" value="1"/>
</dbReference>
<keyword evidence="5" id="KW-1185">Reference proteome</keyword>
<dbReference type="SUPFAM" id="SSF56801">
    <property type="entry name" value="Acetyl-CoA synthetase-like"/>
    <property type="match status" value="1"/>
</dbReference>
<gene>
    <name evidence="4" type="ORF">EG850_02245</name>
</gene>
<dbReference type="AlphaFoldDB" id="A0A3P3W0I3"/>
<dbReference type="GO" id="GO:0006631">
    <property type="term" value="P:fatty acid metabolic process"/>
    <property type="evidence" value="ECO:0007669"/>
    <property type="project" value="TreeGrafter"/>
</dbReference>
<reference evidence="4 5" key="1">
    <citation type="submission" date="2018-11" db="EMBL/GenBank/DDBJ databases">
        <title>YIM 102482-1 draft genome.</title>
        <authorList>
            <person name="Li G."/>
            <person name="Jiang Y."/>
        </authorList>
    </citation>
    <scope>NUCLEOTIDE SEQUENCE [LARGE SCALE GENOMIC DNA]</scope>
    <source>
        <strain evidence="4 5">YIM 102482-1</strain>
    </source>
</reference>
<evidence type="ECO:0000259" key="3">
    <source>
        <dbReference type="Pfam" id="PF00501"/>
    </source>
</evidence>
<evidence type="ECO:0000313" key="5">
    <source>
        <dbReference type="Proteomes" id="UP000274391"/>
    </source>
</evidence>
<comment type="similarity">
    <text evidence="1">Belongs to the ATP-dependent AMP-binding enzyme family.</text>
</comment>
<dbReference type="PANTHER" id="PTHR43201:SF5">
    <property type="entry name" value="MEDIUM-CHAIN ACYL-COA LIGASE ACSF2, MITOCHONDRIAL"/>
    <property type="match status" value="1"/>
</dbReference>